<name>A0A7Z7IH43_9BURK</name>
<dbReference type="RefSeq" id="WP_062639411.1">
    <property type="nucleotide sequence ID" value="NZ_FCOG02000055.1"/>
</dbReference>
<sequence length="74" mass="8222">MGQFVTQVRVRGQDIDWTAQSGDWETKSLSLSGQNPPQFVQHGTYQITLPGQNETAWMFMGVDGQIVNFALYGG</sequence>
<protein>
    <submittedName>
        <fullName evidence="1">Uncharacterized protein</fullName>
    </submittedName>
</protein>
<proteinExistence type="predicted"/>
<evidence type="ECO:0000313" key="2">
    <source>
        <dbReference type="Proteomes" id="UP000219522"/>
    </source>
</evidence>
<organism evidence="1 2">
    <name type="scientific">Caballeronia arationis</name>
    <dbReference type="NCBI Taxonomy" id="1777142"/>
    <lineage>
        <taxon>Bacteria</taxon>
        <taxon>Pseudomonadati</taxon>
        <taxon>Pseudomonadota</taxon>
        <taxon>Betaproteobacteria</taxon>
        <taxon>Burkholderiales</taxon>
        <taxon>Burkholderiaceae</taxon>
        <taxon>Caballeronia</taxon>
    </lineage>
</organism>
<reference evidence="1 2" key="1">
    <citation type="submission" date="2017-09" db="EMBL/GenBank/DDBJ databases">
        <authorList>
            <person name="Varghese N."/>
            <person name="Submissions S."/>
        </authorList>
    </citation>
    <scope>NUCLEOTIDE SEQUENCE [LARGE SCALE GENOMIC DNA]</scope>
    <source>
        <strain evidence="1 2">OK806</strain>
    </source>
</reference>
<comment type="caution">
    <text evidence="1">The sequence shown here is derived from an EMBL/GenBank/DDBJ whole genome shotgun (WGS) entry which is preliminary data.</text>
</comment>
<evidence type="ECO:0000313" key="1">
    <source>
        <dbReference type="EMBL" id="SOE89244.1"/>
    </source>
</evidence>
<gene>
    <name evidence="1" type="ORF">SAMN05446927_7900</name>
</gene>
<dbReference type="OrthoDB" id="9848399at2"/>
<dbReference type="EMBL" id="OCSU01000003">
    <property type="protein sequence ID" value="SOE89244.1"/>
    <property type="molecule type" value="Genomic_DNA"/>
</dbReference>
<dbReference type="AlphaFoldDB" id="A0A7Z7IH43"/>
<accession>A0A7Z7IH43</accession>
<keyword evidence="2" id="KW-1185">Reference proteome</keyword>
<dbReference type="Proteomes" id="UP000219522">
    <property type="component" value="Unassembled WGS sequence"/>
</dbReference>